<dbReference type="AlphaFoldDB" id="A0ABC9BFX9"/>
<evidence type="ECO:0000256" key="4">
    <source>
        <dbReference type="ARBA" id="ARBA00023170"/>
    </source>
</evidence>
<dbReference type="Proteomes" id="UP001497457">
    <property type="component" value="Chromosome 26rd"/>
</dbReference>
<dbReference type="InterPro" id="IPR052155">
    <property type="entry name" value="Biofilm_reg_signaling"/>
</dbReference>
<organism evidence="7 8">
    <name type="scientific">Urochloa decumbens</name>
    <dbReference type="NCBI Taxonomy" id="240449"/>
    <lineage>
        <taxon>Eukaryota</taxon>
        <taxon>Viridiplantae</taxon>
        <taxon>Streptophyta</taxon>
        <taxon>Embryophyta</taxon>
        <taxon>Tracheophyta</taxon>
        <taxon>Spermatophyta</taxon>
        <taxon>Magnoliopsida</taxon>
        <taxon>Liliopsida</taxon>
        <taxon>Poales</taxon>
        <taxon>Poaceae</taxon>
        <taxon>PACMAD clade</taxon>
        <taxon>Panicoideae</taxon>
        <taxon>Panicodae</taxon>
        <taxon>Paniceae</taxon>
        <taxon>Melinidinae</taxon>
        <taxon>Urochloa</taxon>
    </lineage>
</organism>
<dbReference type="InterPro" id="IPR035965">
    <property type="entry name" value="PAS-like_dom_sf"/>
</dbReference>
<keyword evidence="4" id="KW-0675">Receptor</keyword>
<feature type="domain" description="PAS" evidence="6">
    <location>
        <begin position="82"/>
        <end position="153"/>
    </location>
</feature>
<evidence type="ECO:0000256" key="1">
    <source>
        <dbReference type="ARBA" id="ARBA00022543"/>
    </source>
</evidence>
<keyword evidence="1" id="KW-0600">Photoreceptor protein</keyword>
<evidence type="ECO:0000256" key="2">
    <source>
        <dbReference type="ARBA" id="ARBA00022606"/>
    </source>
</evidence>
<dbReference type="SMART" id="SM00091">
    <property type="entry name" value="PAS"/>
    <property type="match status" value="1"/>
</dbReference>
<dbReference type="InterPro" id="IPR013767">
    <property type="entry name" value="PAS_fold"/>
</dbReference>
<proteinExistence type="predicted"/>
<protein>
    <recommendedName>
        <fullName evidence="6">PAS domain-containing protein</fullName>
    </recommendedName>
</protein>
<dbReference type="SUPFAM" id="SSF55785">
    <property type="entry name" value="PYP-like sensor domain (PAS domain)"/>
    <property type="match status" value="1"/>
</dbReference>
<keyword evidence="8" id="KW-1185">Reference proteome</keyword>
<name>A0ABC9BFX9_9POAL</name>
<dbReference type="InterPro" id="IPR000014">
    <property type="entry name" value="PAS"/>
</dbReference>
<dbReference type="PANTHER" id="PTHR44757:SF2">
    <property type="entry name" value="BIOFILM ARCHITECTURE MAINTENANCE PROTEIN MBAA"/>
    <property type="match status" value="1"/>
</dbReference>
<reference evidence="7 8" key="2">
    <citation type="submission" date="2024-10" db="EMBL/GenBank/DDBJ databases">
        <authorList>
            <person name="Ryan C."/>
        </authorList>
    </citation>
    <scope>NUCLEOTIDE SEQUENCE [LARGE SCALE GENOMIC DNA]</scope>
</reference>
<dbReference type="PANTHER" id="PTHR44757">
    <property type="entry name" value="DIGUANYLATE CYCLASE DGCP"/>
    <property type="match status" value="1"/>
</dbReference>
<accession>A0ABC9BFX9</accession>
<dbReference type="NCBIfam" id="TIGR00229">
    <property type="entry name" value="sensory_box"/>
    <property type="match status" value="1"/>
</dbReference>
<gene>
    <name evidence="7" type="ORF">URODEC1_LOCUS65050</name>
</gene>
<reference evidence="8" key="1">
    <citation type="submission" date="2024-06" db="EMBL/GenBank/DDBJ databases">
        <authorList>
            <person name="Ryan C."/>
        </authorList>
    </citation>
    <scope>NUCLEOTIDE SEQUENCE [LARGE SCALE GENOMIC DNA]</scope>
</reference>
<dbReference type="Pfam" id="PF00989">
    <property type="entry name" value="PAS"/>
    <property type="match status" value="1"/>
</dbReference>
<keyword evidence="3" id="KW-0157">Chromophore</keyword>
<evidence type="ECO:0000256" key="3">
    <source>
        <dbReference type="ARBA" id="ARBA00022991"/>
    </source>
</evidence>
<evidence type="ECO:0000259" key="6">
    <source>
        <dbReference type="PROSITE" id="PS50112"/>
    </source>
</evidence>
<sequence length="214" mass="24024">MPLYVLPLDPIQRCSLPFGSPAMDEEEIMRKIQALEEGQAELRREVSKLHQLRAEHRGGAQSQLAAGDSSWRRPPRRAAGISRRHHAMAMESLGQAVHVLDLQGKILYWNRNAEHLYGYPSAEAVGEDITRLIVHPDDIPALNSITRNIFTGKCWRGNFPVKNKSGDRFIVVADATPLHDDDGSFMGLVCLSEDTQILKQLVDPSNSGYYYAKY</sequence>
<dbReference type="EMBL" id="OZ075136">
    <property type="protein sequence ID" value="CAL5000824.1"/>
    <property type="molecule type" value="Genomic_DNA"/>
</dbReference>
<evidence type="ECO:0000256" key="5">
    <source>
        <dbReference type="SAM" id="MobiDB-lite"/>
    </source>
</evidence>
<dbReference type="Gene3D" id="3.30.450.20">
    <property type="entry name" value="PAS domain"/>
    <property type="match status" value="1"/>
</dbReference>
<keyword evidence="2" id="KW-0716">Sensory transduction</keyword>
<feature type="region of interest" description="Disordered" evidence="5">
    <location>
        <begin position="53"/>
        <end position="82"/>
    </location>
</feature>
<evidence type="ECO:0000313" key="7">
    <source>
        <dbReference type="EMBL" id="CAL5000824.1"/>
    </source>
</evidence>
<dbReference type="PROSITE" id="PS50112">
    <property type="entry name" value="PAS"/>
    <property type="match status" value="1"/>
</dbReference>
<dbReference type="CDD" id="cd00130">
    <property type="entry name" value="PAS"/>
    <property type="match status" value="1"/>
</dbReference>
<dbReference type="GO" id="GO:0009881">
    <property type="term" value="F:photoreceptor activity"/>
    <property type="evidence" value="ECO:0007669"/>
    <property type="project" value="UniProtKB-KW"/>
</dbReference>
<evidence type="ECO:0000313" key="8">
    <source>
        <dbReference type="Proteomes" id="UP001497457"/>
    </source>
</evidence>